<dbReference type="EMBL" id="JANIPJ010000010">
    <property type="protein sequence ID" value="MCR2805232.1"/>
    <property type="molecule type" value="Genomic_DNA"/>
</dbReference>
<organism evidence="1 2">
    <name type="scientific">Paenibacillus soyae</name>
    <dbReference type="NCBI Taxonomy" id="2969249"/>
    <lineage>
        <taxon>Bacteria</taxon>
        <taxon>Bacillati</taxon>
        <taxon>Bacillota</taxon>
        <taxon>Bacilli</taxon>
        <taxon>Bacillales</taxon>
        <taxon>Paenibacillaceae</taxon>
        <taxon>Paenibacillus</taxon>
    </lineage>
</organism>
<protein>
    <submittedName>
        <fullName evidence="1">Uncharacterized protein</fullName>
    </submittedName>
</protein>
<dbReference type="Proteomes" id="UP001141950">
    <property type="component" value="Unassembled WGS sequence"/>
</dbReference>
<name>A0A9X2MS28_9BACL</name>
<dbReference type="AlphaFoldDB" id="A0A9X2MS28"/>
<sequence>MTTRSFKDWPADEHDRWNRMGHHFGRTVIDEVKGYARGNIPSDASPEEKLAAE</sequence>
<proteinExistence type="predicted"/>
<reference evidence="1" key="1">
    <citation type="submission" date="2022-08" db="EMBL/GenBank/DDBJ databases">
        <title>The genomic sequence of strain Paenibacillus sp. SCIV0701.</title>
        <authorList>
            <person name="Zhao H."/>
        </authorList>
    </citation>
    <scope>NUCLEOTIDE SEQUENCE</scope>
    <source>
        <strain evidence="1">SCIV0701</strain>
    </source>
</reference>
<accession>A0A9X2MS28</accession>
<evidence type="ECO:0000313" key="2">
    <source>
        <dbReference type="Proteomes" id="UP001141950"/>
    </source>
</evidence>
<gene>
    <name evidence="1" type="ORF">NQZ67_15200</name>
</gene>
<evidence type="ECO:0000313" key="1">
    <source>
        <dbReference type="EMBL" id="MCR2805232.1"/>
    </source>
</evidence>
<keyword evidence="2" id="KW-1185">Reference proteome</keyword>
<comment type="caution">
    <text evidence="1">The sequence shown here is derived from an EMBL/GenBank/DDBJ whole genome shotgun (WGS) entry which is preliminary data.</text>
</comment>
<dbReference type="RefSeq" id="WP_257447310.1">
    <property type="nucleotide sequence ID" value="NZ_JANIPJ010000010.1"/>
</dbReference>